<evidence type="ECO:0000313" key="3">
    <source>
        <dbReference type="EMBL" id="RDJ25513.1"/>
    </source>
</evidence>
<dbReference type="OrthoDB" id="9792858at2"/>
<dbReference type="Gene3D" id="2.30.110.10">
    <property type="entry name" value="Electron Transport, Fmn-binding Protein, Chain A"/>
    <property type="match status" value="1"/>
</dbReference>
<dbReference type="InterPro" id="IPR002563">
    <property type="entry name" value="Flavin_Rdtase-like_dom"/>
</dbReference>
<dbReference type="SMART" id="SM00903">
    <property type="entry name" value="Flavin_Reduct"/>
    <property type="match status" value="1"/>
</dbReference>
<keyword evidence="1" id="KW-0560">Oxidoreductase</keyword>
<dbReference type="GO" id="GO:0010181">
    <property type="term" value="F:FMN binding"/>
    <property type="evidence" value="ECO:0007669"/>
    <property type="project" value="InterPro"/>
</dbReference>
<dbReference type="EMBL" id="QQTP01000005">
    <property type="protein sequence ID" value="RDJ25513.1"/>
    <property type="molecule type" value="Genomic_DNA"/>
</dbReference>
<name>A0A370L799_9HYPH</name>
<dbReference type="GO" id="GO:0042602">
    <property type="term" value="F:riboflavin reductase (NADPH) activity"/>
    <property type="evidence" value="ECO:0007669"/>
    <property type="project" value="TreeGrafter"/>
</dbReference>
<keyword evidence="4" id="KW-1185">Reference proteome</keyword>
<dbReference type="RefSeq" id="WP_114829559.1">
    <property type="nucleotide sequence ID" value="NZ_QQTO01000021.1"/>
</dbReference>
<feature type="domain" description="Flavin reductase like" evidence="2">
    <location>
        <begin position="21"/>
        <end position="166"/>
    </location>
</feature>
<dbReference type="PANTHER" id="PTHR30466:SF1">
    <property type="entry name" value="FMN REDUCTASE (NADH) RUTF"/>
    <property type="match status" value="1"/>
</dbReference>
<evidence type="ECO:0000256" key="1">
    <source>
        <dbReference type="ARBA" id="ARBA00023002"/>
    </source>
</evidence>
<reference evidence="4" key="1">
    <citation type="submission" date="2018-07" db="EMBL/GenBank/DDBJ databases">
        <authorList>
            <person name="Safronova V.I."/>
            <person name="Chirak E.R."/>
            <person name="Sazanova A.L."/>
        </authorList>
    </citation>
    <scope>NUCLEOTIDE SEQUENCE [LARGE SCALE GENOMIC DNA]</scope>
    <source>
        <strain evidence="4">RCAM04685</strain>
    </source>
</reference>
<dbReference type="InterPro" id="IPR012349">
    <property type="entry name" value="Split_barrel_FMN-bd"/>
</dbReference>
<gene>
    <name evidence="3" type="ORF">DWE98_12405</name>
</gene>
<dbReference type="InterPro" id="IPR050268">
    <property type="entry name" value="NADH-dep_flavin_reductase"/>
</dbReference>
<dbReference type="PANTHER" id="PTHR30466">
    <property type="entry name" value="FLAVIN REDUCTASE"/>
    <property type="match status" value="1"/>
</dbReference>
<dbReference type="Proteomes" id="UP000255207">
    <property type="component" value="Unassembled WGS sequence"/>
</dbReference>
<sequence>MTSDAATIAAAEASASFKHAMRRLASGVCLVTTHESGLDHGFVASAVTSVSAEPPTLLVCINRTATSHDPLLRAGIFCVNVLTQAHEDLARRFSRPEDRHLRFADRNWIRLISGAPVLEDGLAGFDCQVERTVSVATHTIVIGHVVATRTAGPVEPMVYIDGRFTAAASRGGFHPAFDFDRGWG</sequence>
<evidence type="ECO:0000313" key="4">
    <source>
        <dbReference type="Proteomes" id="UP000255207"/>
    </source>
</evidence>
<proteinExistence type="predicted"/>
<organism evidence="3 4">
    <name type="scientific">Bosea caraganae</name>
    <dbReference type="NCBI Taxonomy" id="2763117"/>
    <lineage>
        <taxon>Bacteria</taxon>
        <taxon>Pseudomonadati</taxon>
        <taxon>Pseudomonadota</taxon>
        <taxon>Alphaproteobacteria</taxon>
        <taxon>Hyphomicrobiales</taxon>
        <taxon>Boseaceae</taxon>
        <taxon>Bosea</taxon>
    </lineage>
</organism>
<evidence type="ECO:0000259" key="2">
    <source>
        <dbReference type="SMART" id="SM00903"/>
    </source>
</evidence>
<accession>A0A370L799</accession>
<protein>
    <submittedName>
        <fullName evidence="3">Flavin reductase</fullName>
    </submittedName>
</protein>
<dbReference type="Pfam" id="PF01613">
    <property type="entry name" value="Flavin_Reduct"/>
    <property type="match status" value="1"/>
</dbReference>
<dbReference type="SUPFAM" id="SSF50475">
    <property type="entry name" value="FMN-binding split barrel"/>
    <property type="match status" value="1"/>
</dbReference>
<dbReference type="AlphaFoldDB" id="A0A370L799"/>
<comment type="caution">
    <text evidence="3">The sequence shown here is derived from an EMBL/GenBank/DDBJ whole genome shotgun (WGS) entry which is preliminary data.</text>
</comment>